<accession>A0A8D8G6Q6</accession>
<sequence>MAVRCSLIRSSAPPSFLQSATAVARLAALGLNDARNVRRPGVDVPEAAVHVVVVRVVLVLAVVEILVQLRVVLALERGGLVEPGLAEASRLPTSVQVGLPLQRGVPLAEHSVGLAGGGGCGGRLVRHAVPFRLGAFD</sequence>
<name>A0A8D8G6Q6_CULPI</name>
<dbReference type="EMBL" id="HBUE01149796">
    <property type="protein sequence ID" value="CAG6504621.1"/>
    <property type="molecule type" value="Transcribed_RNA"/>
</dbReference>
<proteinExistence type="predicted"/>
<dbReference type="EMBL" id="HBUE01254772">
    <property type="protein sequence ID" value="CAG6555897.1"/>
    <property type="molecule type" value="Transcribed_RNA"/>
</dbReference>
<evidence type="ECO:0000313" key="1">
    <source>
        <dbReference type="EMBL" id="CAG6496078.1"/>
    </source>
</evidence>
<dbReference type="AlphaFoldDB" id="A0A8D8G6Q6"/>
<protein>
    <submittedName>
        <fullName evidence="1">(northern house mosquito) hypothetical protein</fullName>
    </submittedName>
</protein>
<organism evidence="1">
    <name type="scientific">Culex pipiens</name>
    <name type="common">House mosquito</name>
    <dbReference type="NCBI Taxonomy" id="7175"/>
    <lineage>
        <taxon>Eukaryota</taxon>
        <taxon>Metazoa</taxon>
        <taxon>Ecdysozoa</taxon>
        <taxon>Arthropoda</taxon>
        <taxon>Hexapoda</taxon>
        <taxon>Insecta</taxon>
        <taxon>Pterygota</taxon>
        <taxon>Neoptera</taxon>
        <taxon>Endopterygota</taxon>
        <taxon>Diptera</taxon>
        <taxon>Nematocera</taxon>
        <taxon>Culicoidea</taxon>
        <taxon>Culicidae</taxon>
        <taxon>Culicinae</taxon>
        <taxon>Culicini</taxon>
        <taxon>Culex</taxon>
        <taxon>Culex</taxon>
    </lineage>
</organism>
<dbReference type="EMBL" id="HBUE01130239">
    <property type="protein sequence ID" value="CAG6496078.1"/>
    <property type="molecule type" value="Transcribed_RNA"/>
</dbReference>
<reference evidence="1" key="1">
    <citation type="submission" date="2021-05" db="EMBL/GenBank/DDBJ databases">
        <authorList>
            <person name="Alioto T."/>
            <person name="Alioto T."/>
            <person name="Gomez Garrido J."/>
        </authorList>
    </citation>
    <scope>NUCLEOTIDE SEQUENCE</scope>
</reference>